<dbReference type="Proteomes" id="UP000186391">
    <property type="component" value="Unassembled WGS sequence"/>
</dbReference>
<organism evidence="2 3">
    <name type="scientific">Fischerella major NIES-592</name>
    <dbReference type="NCBI Taxonomy" id="210994"/>
    <lineage>
        <taxon>Bacteria</taxon>
        <taxon>Bacillati</taxon>
        <taxon>Cyanobacteriota</taxon>
        <taxon>Cyanophyceae</taxon>
        <taxon>Nostocales</taxon>
        <taxon>Hapalosiphonaceae</taxon>
        <taxon>Fischerella</taxon>
    </lineage>
</organism>
<dbReference type="Pfam" id="PF02602">
    <property type="entry name" value="HEM4"/>
    <property type="match status" value="1"/>
</dbReference>
<evidence type="ECO:0000313" key="2">
    <source>
        <dbReference type="EMBL" id="OKH15360.1"/>
    </source>
</evidence>
<dbReference type="PANTHER" id="PTHR40082:SF1">
    <property type="entry name" value="BLR5956 PROTEIN"/>
    <property type="match status" value="1"/>
</dbReference>
<dbReference type="SUPFAM" id="SSF69618">
    <property type="entry name" value="HemD-like"/>
    <property type="match status" value="1"/>
</dbReference>
<dbReference type="Gene3D" id="3.40.50.10090">
    <property type="match status" value="2"/>
</dbReference>
<dbReference type="AlphaFoldDB" id="A0A1U7H2M0"/>
<evidence type="ECO:0000313" key="3">
    <source>
        <dbReference type="Proteomes" id="UP000186391"/>
    </source>
</evidence>
<evidence type="ECO:0000259" key="1">
    <source>
        <dbReference type="Pfam" id="PF02602"/>
    </source>
</evidence>
<dbReference type="FunFam" id="3.40.50.10090:FF:000001">
    <property type="entry name" value="Bifunctional uroporphyrinogen-III C-methyltransferase/uroporphyrinogen-III synthase"/>
    <property type="match status" value="1"/>
</dbReference>
<dbReference type="GO" id="GO:0004852">
    <property type="term" value="F:uroporphyrinogen-III synthase activity"/>
    <property type="evidence" value="ECO:0007669"/>
    <property type="project" value="InterPro"/>
</dbReference>
<dbReference type="InterPro" id="IPR036108">
    <property type="entry name" value="4pyrrol_syn_uPrphyn_synt_sf"/>
</dbReference>
<name>A0A1U7H2M0_9CYAN</name>
<dbReference type="InterPro" id="IPR003754">
    <property type="entry name" value="4pyrrol_synth_uPrphyn_synth"/>
</dbReference>
<reference evidence="2 3" key="1">
    <citation type="submission" date="2016-11" db="EMBL/GenBank/DDBJ databases">
        <title>Draft Genome Sequences of Nine Cyanobacterial Strains from Diverse Habitats.</title>
        <authorList>
            <person name="Zhu T."/>
            <person name="Hou S."/>
            <person name="Lu X."/>
            <person name="Hess W.R."/>
        </authorList>
    </citation>
    <scope>NUCLEOTIDE SEQUENCE [LARGE SCALE GENOMIC DNA]</scope>
    <source>
        <strain evidence="2 3">NIES-592</strain>
    </source>
</reference>
<keyword evidence="3" id="KW-1185">Reference proteome</keyword>
<proteinExistence type="predicted"/>
<protein>
    <submittedName>
        <fullName evidence="2">Uroporphyrinogen-III synthase</fullName>
    </submittedName>
</protein>
<dbReference type="EMBL" id="MRCA01000002">
    <property type="protein sequence ID" value="OKH15360.1"/>
    <property type="molecule type" value="Genomic_DNA"/>
</dbReference>
<dbReference type="PANTHER" id="PTHR40082">
    <property type="entry name" value="BLR5956 PROTEIN"/>
    <property type="match status" value="1"/>
</dbReference>
<dbReference type="InterPro" id="IPR039793">
    <property type="entry name" value="UROS/Hem4"/>
</dbReference>
<dbReference type="GO" id="GO:0006780">
    <property type="term" value="P:uroporphyrinogen III biosynthetic process"/>
    <property type="evidence" value="ECO:0007669"/>
    <property type="project" value="InterPro"/>
</dbReference>
<dbReference type="OrthoDB" id="9815856at2"/>
<comment type="caution">
    <text evidence="2">The sequence shown here is derived from an EMBL/GenBank/DDBJ whole genome shotgun (WGS) entry which is preliminary data.</text>
</comment>
<sequence>MASNLSSSHSIAVPTASHLPLNGKTILVTRSVGQSSQFAELLVAAGAHVVEMPALEIGPPSSWEALDGAIALLSEFDWLILTSTNGVSYFCERLMAQGKDIRALAQVKIAAVGEKTAQTLRHHCLQPDFIPPDFVADSLVEHFPEELTGKKILFPRVESGGREILVRELTAKGAEVIEVPAYQSCCPDSVPPSAALALQSGTVDVITFASSKTVQFFCQLAEKIFSGNSSENQLSVVANSLEGVCIASIGPQTSHTCRSLLGRVDVEAQEYTLEGLTAALIKWATDS</sequence>
<dbReference type="CDD" id="cd06578">
    <property type="entry name" value="HemD"/>
    <property type="match status" value="1"/>
</dbReference>
<feature type="domain" description="Tetrapyrrole biosynthesis uroporphyrinogen III synthase" evidence="1">
    <location>
        <begin position="37"/>
        <end position="277"/>
    </location>
</feature>
<gene>
    <name evidence="2" type="ORF">NIES592_04470</name>
</gene>
<accession>A0A1U7H2M0</accession>